<evidence type="ECO:0000313" key="3">
    <source>
        <dbReference type="EMBL" id="SLM38081.1"/>
    </source>
</evidence>
<feature type="domain" description="MIF4G" evidence="2">
    <location>
        <begin position="4"/>
        <end position="104"/>
    </location>
</feature>
<dbReference type="EMBL" id="FWEW01002225">
    <property type="protein sequence ID" value="SLM38081.1"/>
    <property type="molecule type" value="Genomic_DNA"/>
</dbReference>
<keyword evidence="1" id="KW-1133">Transmembrane helix</keyword>
<dbReference type="PANTHER" id="PTHR18034:SF4">
    <property type="entry name" value="NUCLEOLAR MIF4G DOMAIN-CONTAINING PROTEIN 1"/>
    <property type="match status" value="1"/>
</dbReference>
<evidence type="ECO:0000256" key="1">
    <source>
        <dbReference type="SAM" id="Phobius"/>
    </source>
</evidence>
<sequence>MEGKEASNLVSLLSRLFIFGVISSTLAFDYIRLLLEDLSESNTELLLRIVRDCGPNLLQDDPSALKSIVEIMRNTVLGLKNDGKKISVRTDFMIETINDLRNHKARKTAAGSAGVSEEHVRHMKKLLGTLNQRARATEPLRIGRDDFLNSEEKGKWWLIGARPR</sequence>
<dbReference type="SUPFAM" id="SSF48371">
    <property type="entry name" value="ARM repeat"/>
    <property type="match status" value="1"/>
</dbReference>
<keyword evidence="1" id="KW-0812">Transmembrane</keyword>
<dbReference type="GO" id="GO:0042274">
    <property type="term" value="P:ribosomal small subunit biogenesis"/>
    <property type="evidence" value="ECO:0007669"/>
    <property type="project" value="TreeGrafter"/>
</dbReference>
<proteinExistence type="predicted"/>
<protein>
    <submittedName>
        <fullName evidence="3">Nuclear protein</fullName>
    </submittedName>
</protein>
<name>A0A1W5D4X1_9LECA</name>
<keyword evidence="1" id="KW-0472">Membrane</keyword>
<reference evidence="4" key="1">
    <citation type="submission" date="2017-03" db="EMBL/GenBank/DDBJ databases">
        <authorList>
            <person name="Sharma R."/>
            <person name="Thines M."/>
        </authorList>
    </citation>
    <scope>NUCLEOTIDE SEQUENCE [LARGE SCALE GENOMIC DNA]</scope>
</reference>
<dbReference type="InterPro" id="IPR050781">
    <property type="entry name" value="CWC22_splicing_factor"/>
</dbReference>
<dbReference type="Pfam" id="PF02854">
    <property type="entry name" value="MIF4G"/>
    <property type="match status" value="1"/>
</dbReference>
<dbReference type="PANTHER" id="PTHR18034">
    <property type="entry name" value="CELL CYCLE CONTROL PROTEIN CWF22-RELATED"/>
    <property type="match status" value="1"/>
</dbReference>
<dbReference type="GO" id="GO:0005730">
    <property type="term" value="C:nucleolus"/>
    <property type="evidence" value="ECO:0007669"/>
    <property type="project" value="TreeGrafter"/>
</dbReference>
<dbReference type="Gene3D" id="1.25.40.180">
    <property type="match status" value="1"/>
</dbReference>
<organism evidence="3 4">
    <name type="scientific">Lasallia pustulata</name>
    <dbReference type="NCBI Taxonomy" id="136370"/>
    <lineage>
        <taxon>Eukaryota</taxon>
        <taxon>Fungi</taxon>
        <taxon>Dikarya</taxon>
        <taxon>Ascomycota</taxon>
        <taxon>Pezizomycotina</taxon>
        <taxon>Lecanoromycetes</taxon>
        <taxon>OSLEUM clade</taxon>
        <taxon>Umbilicariomycetidae</taxon>
        <taxon>Umbilicariales</taxon>
        <taxon>Umbilicariaceae</taxon>
        <taxon>Lasallia</taxon>
    </lineage>
</organism>
<accession>A0A1W5D4X1</accession>
<dbReference type="InterPro" id="IPR003890">
    <property type="entry name" value="MIF4G-like_typ-3"/>
</dbReference>
<feature type="transmembrane region" description="Helical" evidence="1">
    <location>
        <begin position="12"/>
        <end position="31"/>
    </location>
</feature>
<dbReference type="GO" id="GO:0003723">
    <property type="term" value="F:RNA binding"/>
    <property type="evidence" value="ECO:0007669"/>
    <property type="project" value="InterPro"/>
</dbReference>
<keyword evidence="4" id="KW-1185">Reference proteome</keyword>
<dbReference type="Proteomes" id="UP000192927">
    <property type="component" value="Unassembled WGS sequence"/>
</dbReference>
<evidence type="ECO:0000259" key="2">
    <source>
        <dbReference type="Pfam" id="PF02854"/>
    </source>
</evidence>
<dbReference type="AlphaFoldDB" id="A0A1W5D4X1"/>
<dbReference type="InterPro" id="IPR016024">
    <property type="entry name" value="ARM-type_fold"/>
</dbReference>
<evidence type="ECO:0000313" key="4">
    <source>
        <dbReference type="Proteomes" id="UP000192927"/>
    </source>
</evidence>